<dbReference type="RefSeq" id="WP_386822271.1">
    <property type="nucleotide sequence ID" value="NZ_JBHTIF010000001.1"/>
</dbReference>
<dbReference type="InterPro" id="IPR037066">
    <property type="entry name" value="Plug_dom_sf"/>
</dbReference>
<evidence type="ECO:0000313" key="10">
    <source>
        <dbReference type="Proteomes" id="UP001597110"/>
    </source>
</evidence>
<keyword evidence="9" id="KW-0675">Receptor</keyword>
<dbReference type="Gene3D" id="2.170.130.10">
    <property type="entry name" value="TonB-dependent receptor, plug domain"/>
    <property type="match status" value="1"/>
</dbReference>
<keyword evidence="3" id="KW-0998">Cell outer membrane</keyword>
<evidence type="ECO:0000256" key="2">
    <source>
        <dbReference type="ARBA" id="ARBA00023136"/>
    </source>
</evidence>
<dbReference type="InterPro" id="IPR000531">
    <property type="entry name" value="Beta-barrel_TonB"/>
</dbReference>
<evidence type="ECO:0000313" key="9">
    <source>
        <dbReference type="EMBL" id="MFD0724619.1"/>
    </source>
</evidence>
<keyword evidence="2 4" id="KW-0472">Membrane</keyword>
<name>A0ABW2Y7T7_9GAMM</name>
<feature type="region of interest" description="Disordered" evidence="5">
    <location>
        <begin position="29"/>
        <end position="53"/>
    </location>
</feature>
<evidence type="ECO:0000259" key="7">
    <source>
        <dbReference type="Pfam" id="PF00593"/>
    </source>
</evidence>
<sequence length="1004" mass="109303">MKQLQTTPRRTLLATALLLVMSQTVAAQTAPQDASTDPDAPAQSARQDDANDLDVIEVRGIRGSLQSAMNVKRNGQGVVDGISAEEIGKFPDTNLAESLQRISGVSIDRSIGEGSRVTVRGVGPDFNMVLLNGRQMPASSIAETGASNSRAFDFANLASEAISGIEVFKTSRAATPAGGIGATINIKTARPLANPGLHANVGIKAVNDTSNDHLPSHIQGDDVTPEVSGIFSNTFADGKFGVALTASYQERDLGYNQASVANGWRPFRGDENNWGTIPQPGTPGSENITNRPGPNDIYSVPQNFGYSVNAVQRQRTNGQLTLQWAPTDRITTTLDYTYSENRIQQQRNELSVWFNFGPSVSSWTNGPVAAPLVYSEIIVPATSDLAMGAAKYATKNENRSLGFNVDWAVTDTLGLEFDYHNSSAESGADSPYGSNSVLGAAGFFRGTTTVDFSRPFPVLSVTLPAGMTSIDPSRMEVTGSSFRNSYMRSDVEQGQLRGDWQFGEASQLDFGVSLTEVDNRTAFSNVQRDTWGGTGPQNYPDDLWIPDSLRQYFGDFSGSRNPAMFNQFFTFDFETMRRLAGIAAGDDALYRRSDVFTTDRRVSEKSQSAYVQYSTTFDWAMPLQVAAGVRYERTEVESQALVPTYSGIVWGSANELNLVRAGSGFSTLKGDYRYFLPNLDLRLDLRDDLLLRASYGQSIGRPGWGDIQGGRTFNELLRVDGGSGAQGNPGLEPLLSDNFDVSLEWYYGESSYLSIGYFRKNIDNYVGVTTFNDTSAGLNTPVGGAYWNQALANGCATADVVCIRNYILNNLNGSPGVVRTGFDSNGNATGTITGQPGDPIANFRVTTPANQRSASLDGWELNAQHIFANGFGLSANYTIVDSGLTYDNYNLGEQFALEGLSDSANLVAFYERGPLQLRGAYNWRDKFLAGRFDGTGLPNPVYVEAYGQLDFSAGYRFNDQLSMSFEVINAMGKTQRVHGRHYNQLLYATQTGPRFMMGLRYTFR</sequence>
<dbReference type="InterPro" id="IPR010104">
    <property type="entry name" value="TonB_rcpt_bac"/>
</dbReference>
<dbReference type="PANTHER" id="PTHR40980:SF3">
    <property type="entry name" value="TONB-DEPENDENT RECEPTOR-LIKE BETA-BARREL DOMAIN-CONTAINING PROTEIN"/>
    <property type="match status" value="1"/>
</dbReference>
<dbReference type="NCBIfam" id="TIGR01782">
    <property type="entry name" value="TonB-Xanth-Caul"/>
    <property type="match status" value="1"/>
</dbReference>
<dbReference type="InterPro" id="IPR036942">
    <property type="entry name" value="Beta-barrel_TonB_sf"/>
</dbReference>
<comment type="similarity">
    <text evidence="4">Belongs to the TonB-dependent receptor family.</text>
</comment>
<dbReference type="Pfam" id="PF07715">
    <property type="entry name" value="Plug"/>
    <property type="match status" value="1"/>
</dbReference>
<dbReference type="Proteomes" id="UP001597110">
    <property type="component" value="Unassembled WGS sequence"/>
</dbReference>
<comment type="subcellular location">
    <subcellularLocation>
        <location evidence="1 4">Cell outer membrane</location>
    </subcellularLocation>
</comment>
<evidence type="ECO:0000256" key="3">
    <source>
        <dbReference type="ARBA" id="ARBA00023237"/>
    </source>
</evidence>
<keyword evidence="4" id="KW-0798">TonB box</keyword>
<reference evidence="10" key="1">
    <citation type="journal article" date="2019" name="Int. J. Syst. Evol. Microbiol.">
        <title>The Global Catalogue of Microorganisms (GCM) 10K type strain sequencing project: providing services to taxonomists for standard genome sequencing and annotation.</title>
        <authorList>
            <consortium name="The Broad Institute Genomics Platform"/>
            <consortium name="The Broad Institute Genome Sequencing Center for Infectious Disease"/>
            <person name="Wu L."/>
            <person name="Ma J."/>
        </authorList>
    </citation>
    <scope>NUCLEOTIDE SEQUENCE [LARGE SCALE GENOMIC DNA]</scope>
    <source>
        <strain evidence="10">CCUG 55585</strain>
    </source>
</reference>
<dbReference type="SUPFAM" id="SSF56935">
    <property type="entry name" value="Porins"/>
    <property type="match status" value="1"/>
</dbReference>
<proteinExistence type="inferred from homology"/>
<protein>
    <submittedName>
        <fullName evidence="9">TonB-dependent receptor</fullName>
    </submittedName>
</protein>
<dbReference type="InterPro" id="IPR012910">
    <property type="entry name" value="Plug_dom"/>
</dbReference>
<dbReference type="Gene3D" id="2.40.170.20">
    <property type="entry name" value="TonB-dependent receptor, beta-barrel domain"/>
    <property type="match status" value="1"/>
</dbReference>
<keyword evidence="6" id="KW-0732">Signal</keyword>
<evidence type="ECO:0000256" key="4">
    <source>
        <dbReference type="RuleBase" id="RU003357"/>
    </source>
</evidence>
<organism evidence="9 10">
    <name type="scientific">Lysobacter brunescens</name>
    <dbReference type="NCBI Taxonomy" id="262323"/>
    <lineage>
        <taxon>Bacteria</taxon>
        <taxon>Pseudomonadati</taxon>
        <taxon>Pseudomonadota</taxon>
        <taxon>Gammaproteobacteria</taxon>
        <taxon>Lysobacterales</taxon>
        <taxon>Lysobacteraceae</taxon>
        <taxon>Lysobacter</taxon>
    </lineage>
</organism>
<dbReference type="Pfam" id="PF00593">
    <property type="entry name" value="TonB_dep_Rec_b-barrel"/>
    <property type="match status" value="1"/>
</dbReference>
<dbReference type="PANTHER" id="PTHR40980">
    <property type="entry name" value="PLUG DOMAIN-CONTAINING PROTEIN"/>
    <property type="match status" value="1"/>
</dbReference>
<feature type="chain" id="PRO_5047069057" evidence="6">
    <location>
        <begin position="27"/>
        <end position="1004"/>
    </location>
</feature>
<gene>
    <name evidence="9" type="ORF">ACFQ0E_03300</name>
</gene>
<comment type="caution">
    <text evidence="9">The sequence shown here is derived from an EMBL/GenBank/DDBJ whole genome shotgun (WGS) entry which is preliminary data.</text>
</comment>
<feature type="signal peptide" evidence="6">
    <location>
        <begin position="1"/>
        <end position="26"/>
    </location>
</feature>
<evidence type="ECO:0000256" key="5">
    <source>
        <dbReference type="SAM" id="MobiDB-lite"/>
    </source>
</evidence>
<accession>A0ABW2Y7T7</accession>
<feature type="domain" description="TonB-dependent receptor-like beta-barrel" evidence="7">
    <location>
        <begin position="479"/>
        <end position="969"/>
    </location>
</feature>
<evidence type="ECO:0000256" key="1">
    <source>
        <dbReference type="ARBA" id="ARBA00004442"/>
    </source>
</evidence>
<feature type="domain" description="TonB-dependent receptor plug" evidence="8">
    <location>
        <begin position="73"/>
        <end position="181"/>
    </location>
</feature>
<keyword evidence="10" id="KW-1185">Reference proteome</keyword>
<evidence type="ECO:0000256" key="6">
    <source>
        <dbReference type="SAM" id="SignalP"/>
    </source>
</evidence>
<evidence type="ECO:0000259" key="8">
    <source>
        <dbReference type="Pfam" id="PF07715"/>
    </source>
</evidence>
<dbReference type="EMBL" id="JBHTIF010000001">
    <property type="protein sequence ID" value="MFD0724619.1"/>
    <property type="molecule type" value="Genomic_DNA"/>
</dbReference>